<comment type="subunit">
    <text evidence="11">Interacts with Orco. Complexes exist early in the endomembrane system in olfactory sensory neurons (OSNs), coupling these complexes to the conserved ciliary trafficking pathway.</text>
</comment>
<evidence type="ECO:0000256" key="1">
    <source>
        <dbReference type="ARBA" id="ARBA00004141"/>
    </source>
</evidence>
<sequence length="369" mass="43377">MPLKLTYTIVMIAGCFRPLSWTSPFKCTIYIIYRLYIISMLCTFTMLQIMDILLDIDNADDFTNNLNMLLTTSAASYKMFIMWINYENFATLINYLTEEPFKPLDLDEINIHKQFDNIVRNNTLRYTILIETTCSFIALTSLFTDFTHRRLTYREWVPYDYSSFMAFCFTYAQQMVSTFHCATVNVACDTLLCGFLMHLCCQIEVLEYRLKKLSSNKNSVGYCIRHHNRIFEFARLVNIRFAKIIGYQFIASMLVICANLYQLTKSSLSANHVQLIMYTSCMLTQIFIYCWFGNKVKLKSYQLTDSIFQMEWPIMNDSIKKCLLIIMQRTTIPIEINTAYILTMDLDSFVRLLKMSYSAYNLLGRVQEE</sequence>
<dbReference type="GO" id="GO:0005886">
    <property type="term" value="C:plasma membrane"/>
    <property type="evidence" value="ECO:0007669"/>
    <property type="project" value="UniProtKB-SubCell"/>
</dbReference>
<dbReference type="Pfam" id="PF02949">
    <property type="entry name" value="7tm_6"/>
    <property type="match status" value="1"/>
</dbReference>
<dbReference type="PANTHER" id="PTHR21137:SF37">
    <property type="entry name" value="ODORANT RECEPTOR 46A, ISOFORM B-RELATED"/>
    <property type="match status" value="1"/>
</dbReference>
<dbReference type="GO" id="GO:0004984">
    <property type="term" value="F:olfactory receptor activity"/>
    <property type="evidence" value="ECO:0007669"/>
    <property type="project" value="InterPro"/>
</dbReference>
<feature type="transmembrane region" description="Helical" evidence="12">
    <location>
        <begin position="275"/>
        <end position="292"/>
    </location>
</feature>
<accession>A0A3L8DEU2</accession>
<feature type="transmembrane region" description="Helical" evidence="12">
    <location>
        <begin position="66"/>
        <end position="86"/>
    </location>
</feature>
<protein>
    <recommendedName>
        <fullName evidence="12">Odorant receptor</fullName>
    </recommendedName>
</protein>
<feature type="transmembrane region" description="Helical" evidence="12">
    <location>
        <begin position="244"/>
        <end position="263"/>
    </location>
</feature>
<evidence type="ECO:0000256" key="10">
    <source>
        <dbReference type="ARBA" id="ARBA00037946"/>
    </source>
</evidence>
<evidence type="ECO:0000256" key="4">
    <source>
        <dbReference type="ARBA" id="ARBA00022725"/>
    </source>
</evidence>
<evidence type="ECO:0000256" key="8">
    <source>
        <dbReference type="ARBA" id="ARBA00023224"/>
    </source>
</evidence>
<keyword evidence="3 12" id="KW-0812">Transmembrane</keyword>
<dbReference type="EMBL" id="QOIP01000009">
    <property type="protein sequence ID" value="RLU18914.1"/>
    <property type="molecule type" value="Genomic_DNA"/>
</dbReference>
<evidence type="ECO:0000313" key="13">
    <source>
        <dbReference type="EMBL" id="RLU18914.1"/>
    </source>
</evidence>
<keyword evidence="5 12" id="KW-1133">Transmembrane helix</keyword>
<keyword evidence="2 12" id="KW-0716">Sensory transduction</keyword>
<evidence type="ECO:0000256" key="12">
    <source>
        <dbReference type="RuleBase" id="RU351113"/>
    </source>
</evidence>
<feature type="transmembrane region" description="Helical" evidence="12">
    <location>
        <begin position="31"/>
        <end position="54"/>
    </location>
</feature>
<reference evidence="13 14" key="1">
    <citation type="journal article" date="2018" name="Genome Res.">
        <title>The genomic architecture and molecular evolution of ant odorant receptors.</title>
        <authorList>
            <person name="McKenzie S.K."/>
            <person name="Kronauer D.J.C."/>
        </authorList>
    </citation>
    <scope>NUCLEOTIDE SEQUENCE [LARGE SCALE GENOMIC DNA]</scope>
    <source>
        <strain evidence="13">Clonal line C1</strain>
    </source>
</reference>
<comment type="subcellular location">
    <subcellularLocation>
        <location evidence="12">Cell membrane</location>
        <topology evidence="12">Multi-pass membrane protein</topology>
    </subcellularLocation>
    <subcellularLocation>
        <location evidence="1">Membrane</location>
        <topology evidence="1">Multi-pass membrane protein</topology>
    </subcellularLocation>
</comment>
<dbReference type="Proteomes" id="UP000279307">
    <property type="component" value="Chromosome 9"/>
</dbReference>
<keyword evidence="6 12" id="KW-0472">Membrane</keyword>
<comment type="similarity">
    <text evidence="10">Belongs to the insect chemoreceptor superfamily. Heteromeric odorant receptor channel (TC 1.A.69) family. Or2a subfamily.</text>
</comment>
<comment type="function">
    <text evidence="9">Odorant receptor which mediates acceptance or avoidance behavior, depending on its substrates. The odorant receptor repertoire encodes a large collection of odor stimuli that vary widely in identity, intensity, and duration. May form a complex with Orco to form odorant-sensing units, providing sensitive and prolonged odorant signaling and calcium permeability.</text>
</comment>
<evidence type="ECO:0000256" key="5">
    <source>
        <dbReference type="ARBA" id="ARBA00022989"/>
    </source>
</evidence>
<dbReference type="AlphaFoldDB" id="A0A3L8DEU2"/>
<keyword evidence="7 12" id="KW-0675">Receptor</keyword>
<evidence type="ECO:0000256" key="11">
    <source>
        <dbReference type="ARBA" id="ARBA00038679"/>
    </source>
</evidence>
<gene>
    <name evidence="13" type="ORF">DMN91_009272</name>
</gene>
<evidence type="ECO:0000256" key="3">
    <source>
        <dbReference type="ARBA" id="ARBA00022692"/>
    </source>
</evidence>
<dbReference type="OrthoDB" id="6597368at2759"/>
<evidence type="ECO:0000256" key="6">
    <source>
        <dbReference type="ARBA" id="ARBA00023136"/>
    </source>
</evidence>
<dbReference type="PROSITE" id="PS51257">
    <property type="entry name" value="PROKAR_LIPOPROTEIN"/>
    <property type="match status" value="1"/>
</dbReference>
<evidence type="ECO:0000256" key="9">
    <source>
        <dbReference type="ARBA" id="ARBA00037764"/>
    </source>
</evidence>
<dbReference type="GO" id="GO:0005549">
    <property type="term" value="F:odorant binding"/>
    <property type="evidence" value="ECO:0007669"/>
    <property type="project" value="InterPro"/>
</dbReference>
<dbReference type="GO" id="GO:0007165">
    <property type="term" value="P:signal transduction"/>
    <property type="evidence" value="ECO:0007669"/>
    <property type="project" value="UniProtKB-KW"/>
</dbReference>
<comment type="caution">
    <text evidence="13">The sequence shown here is derived from an EMBL/GenBank/DDBJ whole genome shotgun (WGS) entry which is preliminary data.</text>
</comment>
<dbReference type="InterPro" id="IPR004117">
    <property type="entry name" value="7tm6_olfct_rcpt"/>
</dbReference>
<evidence type="ECO:0000256" key="2">
    <source>
        <dbReference type="ARBA" id="ARBA00022606"/>
    </source>
</evidence>
<keyword evidence="4 12" id="KW-0552">Olfaction</keyword>
<name>A0A3L8DEU2_OOCBI</name>
<organism evidence="13 14">
    <name type="scientific">Ooceraea biroi</name>
    <name type="common">Clonal raider ant</name>
    <name type="synonym">Cerapachys biroi</name>
    <dbReference type="NCBI Taxonomy" id="2015173"/>
    <lineage>
        <taxon>Eukaryota</taxon>
        <taxon>Metazoa</taxon>
        <taxon>Ecdysozoa</taxon>
        <taxon>Arthropoda</taxon>
        <taxon>Hexapoda</taxon>
        <taxon>Insecta</taxon>
        <taxon>Pterygota</taxon>
        <taxon>Neoptera</taxon>
        <taxon>Endopterygota</taxon>
        <taxon>Hymenoptera</taxon>
        <taxon>Apocrita</taxon>
        <taxon>Aculeata</taxon>
        <taxon>Formicoidea</taxon>
        <taxon>Formicidae</taxon>
        <taxon>Dorylinae</taxon>
        <taxon>Ooceraea</taxon>
    </lineage>
</organism>
<evidence type="ECO:0000313" key="14">
    <source>
        <dbReference type="Proteomes" id="UP000279307"/>
    </source>
</evidence>
<evidence type="ECO:0000256" key="7">
    <source>
        <dbReference type="ARBA" id="ARBA00023170"/>
    </source>
</evidence>
<comment type="caution">
    <text evidence="12">Lacks conserved residue(s) required for the propagation of feature annotation.</text>
</comment>
<dbReference type="PANTHER" id="PTHR21137">
    <property type="entry name" value="ODORANT RECEPTOR"/>
    <property type="match status" value="1"/>
</dbReference>
<keyword evidence="8 12" id="KW-0807">Transducer</keyword>
<proteinExistence type="inferred from homology"/>